<dbReference type="CDD" id="cd07018">
    <property type="entry name" value="S49_SppA_67K_type"/>
    <property type="match status" value="1"/>
</dbReference>
<keyword evidence="2" id="KW-0812">Transmembrane</keyword>
<dbReference type="Gene3D" id="6.20.330.10">
    <property type="match status" value="1"/>
</dbReference>
<dbReference type="GO" id="GO:0016020">
    <property type="term" value="C:membrane"/>
    <property type="evidence" value="ECO:0007669"/>
    <property type="project" value="InterPro"/>
</dbReference>
<dbReference type="InterPro" id="IPR029045">
    <property type="entry name" value="ClpP/crotonase-like_dom_sf"/>
</dbReference>
<feature type="domain" description="Peptidase S49" evidence="3">
    <location>
        <begin position="405"/>
        <end position="556"/>
    </location>
</feature>
<dbReference type="GO" id="GO:0008233">
    <property type="term" value="F:peptidase activity"/>
    <property type="evidence" value="ECO:0007669"/>
    <property type="project" value="InterPro"/>
</dbReference>
<keyword evidence="2" id="KW-1133">Transmembrane helix</keyword>
<dbReference type="OrthoDB" id="9764363at2"/>
<feature type="transmembrane region" description="Helical" evidence="2">
    <location>
        <begin position="20"/>
        <end position="44"/>
    </location>
</feature>
<name>A0A4Y6PNQ3_PERCE</name>
<dbReference type="Proteomes" id="UP000315995">
    <property type="component" value="Chromosome"/>
</dbReference>
<evidence type="ECO:0000256" key="2">
    <source>
        <dbReference type="SAM" id="Phobius"/>
    </source>
</evidence>
<dbReference type="InterPro" id="IPR047217">
    <property type="entry name" value="S49_SppA_67K_type_N"/>
</dbReference>
<organism evidence="4 5">
    <name type="scientific">Persicimonas caeni</name>
    <dbReference type="NCBI Taxonomy" id="2292766"/>
    <lineage>
        <taxon>Bacteria</taxon>
        <taxon>Deltaproteobacteria</taxon>
        <taxon>Bradymonadales</taxon>
        <taxon>Bradymonadaceae</taxon>
        <taxon>Persicimonas</taxon>
    </lineage>
</organism>
<feature type="domain" description="Peptidase S49" evidence="3">
    <location>
        <begin position="131"/>
        <end position="264"/>
    </location>
</feature>
<accession>A0A5B8Y049</accession>
<dbReference type="PIRSF" id="PIRSF001217">
    <property type="entry name" value="Protease_4_SppA"/>
    <property type="match status" value="1"/>
</dbReference>
<dbReference type="InterPro" id="IPR047272">
    <property type="entry name" value="S49_SppA_C"/>
</dbReference>
<evidence type="ECO:0000313" key="4">
    <source>
        <dbReference type="EMBL" id="QDG49823.1"/>
    </source>
</evidence>
<dbReference type="CDD" id="cd07023">
    <property type="entry name" value="S49_Sppa_N_C"/>
    <property type="match status" value="1"/>
</dbReference>
<proteinExistence type="predicted"/>
<dbReference type="PANTHER" id="PTHR33209:SF2">
    <property type="entry name" value="CHROMOSOME UNDETERMINED SCAFFOLD_55, WHOLE GENOME SHOTGUN SEQUENCE"/>
    <property type="match status" value="1"/>
</dbReference>
<dbReference type="EMBL" id="CP041186">
    <property type="protein sequence ID" value="QDG49823.1"/>
    <property type="molecule type" value="Genomic_DNA"/>
</dbReference>
<reference evidence="4 5" key="1">
    <citation type="submission" date="2019-06" db="EMBL/GenBank/DDBJ databases">
        <title>Persicimonas caeni gen. nov., sp. nov., a predatory bacterium isolated from solar saltern.</title>
        <authorList>
            <person name="Wang S."/>
        </authorList>
    </citation>
    <scope>NUCLEOTIDE SEQUENCE [LARGE SCALE GENOMIC DNA]</scope>
    <source>
        <strain evidence="4 5">YN101</strain>
    </source>
</reference>
<dbReference type="AlphaFoldDB" id="A0A4Y6PNQ3"/>
<feature type="active site" description="Proton donor/acceptor" evidence="1">
    <location>
        <position position="195"/>
    </location>
</feature>
<gene>
    <name evidence="4" type="ORF">FIV42_03430</name>
</gene>
<protein>
    <recommendedName>
        <fullName evidence="3">Peptidase S49 domain-containing protein</fullName>
    </recommendedName>
</protein>
<dbReference type="GO" id="GO:0006465">
    <property type="term" value="P:signal peptide processing"/>
    <property type="evidence" value="ECO:0007669"/>
    <property type="project" value="InterPro"/>
</dbReference>
<keyword evidence="2" id="KW-0472">Membrane</keyword>
<evidence type="ECO:0000256" key="1">
    <source>
        <dbReference type="PIRSR" id="PIRSR001217-1"/>
    </source>
</evidence>
<dbReference type="Pfam" id="PF01343">
    <property type="entry name" value="Peptidase_S49"/>
    <property type="match status" value="2"/>
</dbReference>
<dbReference type="InterPro" id="IPR002142">
    <property type="entry name" value="Peptidase_S49"/>
</dbReference>
<dbReference type="Gene3D" id="3.90.226.10">
    <property type="entry name" value="2-enoyl-CoA Hydratase, Chain A, domain 1"/>
    <property type="match status" value="2"/>
</dbReference>
<keyword evidence="5" id="KW-1185">Reference proteome</keyword>
<dbReference type="SUPFAM" id="SSF52096">
    <property type="entry name" value="ClpP/crotonase"/>
    <property type="match status" value="2"/>
</dbReference>
<evidence type="ECO:0000259" key="3">
    <source>
        <dbReference type="Pfam" id="PF01343"/>
    </source>
</evidence>
<evidence type="ECO:0000313" key="5">
    <source>
        <dbReference type="Proteomes" id="UP000315995"/>
    </source>
</evidence>
<dbReference type="PANTHER" id="PTHR33209">
    <property type="entry name" value="PROTEASE 4"/>
    <property type="match status" value="1"/>
</dbReference>
<feature type="active site" description="Nucleophile" evidence="1">
    <location>
        <position position="422"/>
    </location>
</feature>
<sequence>MALSTLHAIRSYLMTGVWTMLRAPIVLLLNLLRLLGYLWSSFWFKLGYFFRRKKKLYLELKLESSYAFGPKTGLAALFQHKPSLLELRKSIERIREDDTVAGVVIVPESTAMGHGQLAELNRLLDSLREAGKHVVGHAQMPLTRDYLLLTAADDILLSPAGRIYSFGPRFDQNFAREALDKIGVIPQFIHIGEFKTASHRFIHEEMTQAQRLMMQSLYDSFKRVLRDRIGERRGLSHEEVETFFEQAPLDTRHAWRAGFVDGEVFREVIGDWLDDPQHSAPIGYIERAHKRDGREGEEEMKRHAKERTSIMVRAKDHLDALPKPYKWQPLLRPKRRFAVLDLSGMIVMPNMTVPGQGSVVIDPHEVVPALRRIRENRRYAGAILHINSPGGSALASDIIWHAIEQLRRTKPVIAQCSDVVGSGGYYLAVGADQIICERQTMTGSIGVVTGKMSAPGTPQKLGLNVESIYEHDADRFTSLTTPLSDQMMERMDDDARNFYRRFLQRVGQARKLPRRRLHRYARGRVYLGEAALERGLIDEIGGLDTAIERLGELCDLDPDDTEVTFIGHRKESLRGALTGQLQAQMPSWMADVFEPAMIAALLKRDPVLALMPWKVE</sequence>
<accession>A0A4Y6PNQ3</accession>
<dbReference type="InterPro" id="IPR004634">
    <property type="entry name" value="Pept_S49_pIV"/>
</dbReference>